<dbReference type="EMBL" id="JAVDVY010000001">
    <property type="protein sequence ID" value="MDR7134013.1"/>
    <property type="molecule type" value="Genomic_DNA"/>
</dbReference>
<comment type="caution">
    <text evidence="1">The sequence shown here is derived from an EMBL/GenBank/DDBJ whole genome shotgun (WGS) entry which is preliminary data.</text>
</comment>
<name>A0ABU1W8U6_9GAMM</name>
<gene>
    <name evidence="1" type="ORF">J2X06_001197</name>
</gene>
<evidence type="ECO:0000313" key="1">
    <source>
        <dbReference type="EMBL" id="MDR7134013.1"/>
    </source>
</evidence>
<keyword evidence="2" id="KW-1185">Reference proteome</keyword>
<accession>A0ABU1W8U6</accession>
<protein>
    <submittedName>
        <fullName evidence="1">Uncharacterized protein</fullName>
    </submittedName>
</protein>
<reference evidence="1 2" key="1">
    <citation type="submission" date="2023-07" db="EMBL/GenBank/DDBJ databases">
        <title>Sorghum-associated microbial communities from plants grown in Nebraska, USA.</title>
        <authorList>
            <person name="Schachtman D."/>
        </authorList>
    </citation>
    <scope>NUCLEOTIDE SEQUENCE [LARGE SCALE GENOMIC DNA]</scope>
    <source>
        <strain evidence="1 2">BE198</strain>
    </source>
</reference>
<proteinExistence type="predicted"/>
<dbReference type="Proteomes" id="UP001251524">
    <property type="component" value="Unassembled WGS sequence"/>
</dbReference>
<organism evidence="1 2">
    <name type="scientific">Lysobacter niastensis</name>
    <dbReference type="NCBI Taxonomy" id="380629"/>
    <lineage>
        <taxon>Bacteria</taxon>
        <taxon>Pseudomonadati</taxon>
        <taxon>Pseudomonadota</taxon>
        <taxon>Gammaproteobacteria</taxon>
        <taxon>Lysobacterales</taxon>
        <taxon>Lysobacteraceae</taxon>
        <taxon>Lysobacter</taxon>
    </lineage>
</organism>
<sequence>MRVEVIKINGKIDRKDVEVYPGERFLFQCRQAFEVIFSGDSPDWGNPDPHRASFPEGNEHVIRMTARDKADRYPYVLKVNGVAIDPAIIIK</sequence>
<evidence type="ECO:0000313" key="2">
    <source>
        <dbReference type="Proteomes" id="UP001251524"/>
    </source>
</evidence>